<comment type="caution">
    <text evidence="1">The sequence shown here is derived from an EMBL/GenBank/DDBJ whole genome shotgun (WGS) entry which is preliminary data.</text>
</comment>
<reference evidence="1" key="1">
    <citation type="submission" date="2021-01" db="EMBL/GenBank/DDBJ databases">
        <authorList>
            <consortium name="Genoscope - CEA"/>
            <person name="William W."/>
        </authorList>
    </citation>
    <scope>NUCLEOTIDE SEQUENCE</scope>
</reference>
<gene>
    <name evidence="1" type="ORF">POCTA_138.1.T1100185</name>
</gene>
<accession>A0A8S1X5I7</accession>
<evidence type="ECO:0000313" key="2">
    <source>
        <dbReference type="Proteomes" id="UP000683925"/>
    </source>
</evidence>
<sequence>MYNTEIIRFFCFQIKLIKKIKKNVKCLLLLIDQYEEVTFQYSANCLKLIQVQTISLLYQNSLGILESINLINYFTFFSQVRQSGFDSLILRQRQYRDALWDVHEIDINAQEKSLTNGFHLFFQQSLQEQIILLSPEQIVEEAKIDSITQRALFEEWMGRFSFLQTSSDYQKSLKDQMNVKKLFNRFHLFQMGYCKLLLSSTWGWILIVNYSTPNPIFDLICSVLSKSIQRNTLFQKFAEMVKREFNPDAHVKFKIMPRNSKEVPTLSFFISDCLS</sequence>
<proteinExistence type="predicted"/>
<protein>
    <submittedName>
        <fullName evidence="1">Uncharacterized protein</fullName>
    </submittedName>
</protein>
<dbReference type="AlphaFoldDB" id="A0A8S1X5I7"/>
<evidence type="ECO:0000313" key="1">
    <source>
        <dbReference type="EMBL" id="CAD8196055.1"/>
    </source>
</evidence>
<organism evidence="1 2">
    <name type="scientific">Paramecium octaurelia</name>
    <dbReference type="NCBI Taxonomy" id="43137"/>
    <lineage>
        <taxon>Eukaryota</taxon>
        <taxon>Sar</taxon>
        <taxon>Alveolata</taxon>
        <taxon>Ciliophora</taxon>
        <taxon>Intramacronucleata</taxon>
        <taxon>Oligohymenophorea</taxon>
        <taxon>Peniculida</taxon>
        <taxon>Parameciidae</taxon>
        <taxon>Paramecium</taxon>
    </lineage>
</organism>
<dbReference type="Proteomes" id="UP000683925">
    <property type="component" value="Unassembled WGS sequence"/>
</dbReference>
<dbReference type="EMBL" id="CAJJDP010000110">
    <property type="protein sequence ID" value="CAD8196055.1"/>
    <property type="molecule type" value="Genomic_DNA"/>
</dbReference>
<name>A0A8S1X5I7_PAROT</name>
<keyword evidence="2" id="KW-1185">Reference proteome</keyword>